<proteinExistence type="predicted"/>
<keyword evidence="2 4" id="KW-0479">Metal-binding</keyword>
<evidence type="ECO:0000256" key="2">
    <source>
        <dbReference type="ARBA" id="ARBA00022723"/>
    </source>
</evidence>
<accession>A0A1E5XSG3</accession>
<dbReference type="EMBL" id="LAJE02000155">
    <property type="protein sequence ID" value="OEO31529.1"/>
    <property type="molecule type" value="Genomic_DNA"/>
</dbReference>
<evidence type="ECO:0000256" key="1">
    <source>
        <dbReference type="ARBA" id="ARBA00022617"/>
    </source>
</evidence>
<gene>
    <name evidence="6" type="ORF">VW23_015780</name>
</gene>
<evidence type="ECO:0000313" key="6">
    <source>
        <dbReference type="EMBL" id="OEO31529.1"/>
    </source>
</evidence>
<feature type="domain" description="Cytochrome c" evidence="5">
    <location>
        <begin position="37"/>
        <end position="141"/>
    </location>
</feature>
<dbReference type="PROSITE" id="PS51007">
    <property type="entry name" value="CYTC"/>
    <property type="match status" value="2"/>
</dbReference>
<evidence type="ECO:0000313" key="7">
    <source>
        <dbReference type="Proteomes" id="UP000095463"/>
    </source>
</evidence>
<dbReference type="GO" id="GO:0046872">
    <property type="term" value="F:metal ion binding"/>
    <property type="evidence" value="ECO:0007669"/>
    <property type="project" value="UniProtKB-KW"/>
</dbReference>
<organism evidence="6 7">
    <name type="scientific">Devosia insulae DS-56</name>
    <dbReference type="NCBI Taxonomy" id="1116389"/>
    <lineage>
        <taxon>Bacteria</taxon>
        <taxon>Pseudomonadati</taxon>
        <taxon>Pseudomonadota</taxon>
        <taxon>Alphaproteobacteria</taxon>
        <taxon>Hyphomicrobiales</taxon>
        <taxon>Devosiaceae</taxon>
        <taxon>Devosia</taxon>
    </lineage>
</organism>
<name>A0A1E5XSG3_9HYPH</name>
<keyword evidence="3 4" id="KW-0408">Iron</keyword>
<dbReference type="PANTHER" id="PTHR35008">
    <property type="entry name" value="BLL4482 PROTEIN-RELATED"/>
    <property type="match status" value="1"/>
</dbReference>
<evidence type="ECO:0000256" key="3">
    <source>
        <dbReference type="ARBA" id="ARBA00023004"/>
    </source>
</evidence>
<dbReference type="InterPro" id="IPR051459">
    <property type="entry name" value="Cytochrome_c-type_DH"/>
</dbReference>
<dbReference type="InterPro" id="IPR009056">
    <property type="entry name" value="Cyt_c-like_dom"/>
</dbReference>
<dbReference type="GO" id="GO:0020037">
    <property type="term" value="F:heme binding"/>
    <property type="evidence" value="ECO:0007669"/>
    <property type="project" value="InterPro"/>
</dbReference>
<feature type="domain" description="Cytochrome c" evidence="5">
    <location>
        <begin position="183"/>
        <end position="293"/>
    </location>
</feature>
<keyword evidence="7" id="KW-1185">Reference proteome</keyword>
<sequence length="293" mass="31293">MRHWVWMLLVAVLLGAGIAVYMLKPVQGAARDLTLAGDVTRGQYLLRLGDCITCHTDKKSGVAELGGGPGLVTPFGTFYAPNITSDPKAGIGGWTLAQFSKAISDGEGPAGHLYPAFPYENYTLMSDQDVADLYAALQQVPPVSTSAKPHEVAFPFDMRPLVAGWKNLFFTPRRYEADPSHSERWNRGRYLVEGPGHCVMCHSPRNLLGAVEKGKELTGNPAGGTGGKAPALTAERLKAEGYDVASIASALSDGFTPEFNVLGSAMGEVITDGTSFWTEADREAVGAYLLGEE</sequence>
<comment type="caution">
    <text evidence="6">The sequence shown here is derived from an EMBL/GenBank/DDBJ whole genome shotgun (WGS) entry which is preliminary data.</text>
</comment>
<evidence type="ECO:0000259" key="5">
    <source>
        <dbReference type="PROSITE" id="PS51007"/>
    </source>
</evidence>
<keyword evidence="1 4" id="KW-0349">Heme</keyword>
<protein>
    <recommendedName>
        <fullName evidence="5">Cytochrome c domain-containing protein</fullName>
    </recommendedName>
</protein>
<reference evidence="6 7" key="1">
    <citation type="journal article" date="2015" name="Genome Announc.">
        <title>Genome Assemblies of Three Soil-Associated Devosia species: D. insulae, D. limi, and D. soli.</title>
        <authorList>
            <person name="Hassan Y.I."/>
            <person name="Lepp D."/>
            <person name="Zhou T."/>
        </authorList>
    </citation>
    <scope>NUCLEOTIDE SEQUENCE [LARGE SCALE GENOMIC DNA]</scope>
    <source>
        <strain evidence="6 7">DS-56</strain>
    </source>
</reference>
<dbReference type="Proteomes" id="UP000095463">
    <property type="component" value="Unassembled WGS sequence"/>
</dbReference>
<dbReference type="Gene3D" id="1.10.760.10">
    <property type="entry name" value="Cytochrome c-like domain"/>
    <property type="match status" value="1"/>
</dbReference>
<dbReference type="Pfam" id="PF00034">
    <property type="entry name" value="Cytochrom_C"/>
    <property type="match status" value="1"/>
</dbReference>
<evidence type="ECO:0000256" key="4">
    <source>
        <dbReference type="PROSITE-ProRule" id="PRU00433"/>
    </source>
</evidence>
<dbReference type="PANTHER" id="PTHR35008:SF8">
    <property type="entry name" value="ALCOHOL DEHYDROGENASE CYTOCHROME C SUBUNIT"/>
    <property type="match status" value="1"/>
</dbReference>
<dbReference type="AlphaFoldDB" id="A0A1E5XSG3"/>
<dbReference type="SUPFAM" id="SSF46626">
    <property type="entry name" value="Cytochrome c"/>
    <property type="match status" value="2"/>
</dbReference>
<dbReference type="InterPro" id="IPR036909">
    <property type="entry name" value="Cyt_c-like_dom_sf"/>
</dbReference>
<dbReference type="GO" id="GO:0009055">
    <property type="term" value="F:electron transfer activity"/>
    <property type="evidence" value="ECO:0007669"/>
    <property type="project" value="InterPro"/>
</dbReference>